<dbReference type="OrthoDB" id="1660156at2759"/>
<keyword evidence="4" id="KW-0378">Hydrolase</keyword>
<evidence type="ECO:0000256" key="2">
    <source>
        <dbReference type="ARBA" id="ARBA00023277"/>
    </source>
</evidence>
<reference evidence="6 7" key="1">
    <citation type="journal article" date="2010" name="Plant Cell">
        <title>The Chlorella variabilis NC64A genome reveals adaptation to photosymbiosis, coevolution with viruses, and cryptic sex.</title>
        <authorList>
            <person name="Blanc G."/>
            <person name="Duncan G."/>
            <person name="Agarkova I."/>
            <person name="Borodovsky M."/>
            <person name="Gurnon J."/>
            <person name="Kuo A."/>
            <person name="Lindquist E."/>
            <person name="Lucas S."/>
            <person name="Pangilinan J."/>
            <person name="Polle J."/>
            <person name="Salamov A."/>
            <person name="Terry A."/>
            <person name="Yamada T."/>
            <person name="Dunigan D.D."/>
            <person name="Grigoriev I.V."/>
            <person name="Claverie J.M."/>
            <person name="Van Etten J.L."/>
        </authorList>
    </citation>
    <scope>NUCLEOTIDE SEQUENCE [LARGE SCALE GENOMIC DNA]</scope>
    <source>
        <strain evidence="6 7">NC64A</strain>
    </source>
</reference>
<keyword evidence="3 4" id="KW-0624">Polysaccharide degradation</keyword>
<keyword evidence="7" id="KW-1185">Reference proteome</keyword>
<evidence type="ECO:0000256" key="3">
    <source>
        <dbReference type="ARBA" id="ARBA00023326"/>
    </source>
</evidence>
<evidence type="ECO:0000256" key="5">
    <source>
        <dbReference type="SAM" id="MobiDB-lite"/>
    </source>
</evidence>
<keyword evidence="4" id="KW-0326">Glycosidase</keyword>
<dbReference type="AlphaFoldDB" id="E1ZGI5"/>
<dbReference type="PANTHER" id="PTHR31352:SF40">
    <property type="entry name" value="BETA-AMYLASE 6"/>
    <property type="match status" value="1"/>
</dbReference>
<dbReference type="Gene3D" id="3.20.20.80">
    <property type="entry name" value="Glycosidases"/>
    <property type="match status" value="1"/>
</dbReference>
<dbReference type="STRING" id="554065.E1ZGI5"/>
<dbReference type="GeneID" id="17354348"/>
<protein>
    <recommendedName>
        <fullName evidence="4">Beta-amylase</fullName>
        <ecNumber evidence="4">3.2.1.2</ecNumber>
    </recommendedName>
</protein>
<dbReference type="SUPFAM" id="SSF51445">
    <property type="entry name" value="(Trans)glycosidases"/>
    <property type="match status" value="1"/>
</dbReference>
<name>E1ZGI5_CHLVA</name>
<dbReference type="InParanoid" id="E1ZGI5"/>
<dbReference type="GO" id="GO:0000272">
    <property type="term" value="P:polysaccharide catabolic process"/>
    <property type="evidence" value="ECO:0007669"/>
    <property type="project" value="UniProtKB-KW"/>
</dbReference>
<comment type="similarity">
    <text evidence="1 4">Belongs to the glycosyl hydrolase 14 family.</text>
</comment>
<accession>E1ZGI5</accession>
<proteinExistence type="inferred from homology"/>
<evidence type="ECO:0000313" key="7">
    <source>
        <dbReference type="Proteomes" id="UP000008141"/>
    </source>
</evidence>
<gene>
    <name evidence="6" type="ORF">CHLNCDRAFT_134682</name>
</gene>
<sequence>MGEAQRAPRLEAEQAAQEVQLPAQTGFQRPEAELRRQAASPGPPPFPMLSRIYQASDARLAPERRRARITAPVRGVPVYVMLPLDTVWLLERGGTTQPLFIREKAMEVGLEMLSRAGVDGVMIDVWWGIAEHAGPGEYDFSAYRKAV</sequence>
<dbReference type="InterPro" id="IPR017853">
    <property type="entry name" value="GH"/>
</dbReference>
<dbReference type="EMBL" id="GL433846">
    <property type="protein sequence ID" value="EFN54765.1"/>
    <property type="molecule type" value="Genomic_DNA"/>
</dbReference>
<dbReference type="EC" id="3.2.1.2" evidence="4"/>
<dbReference type="Pfam" id="PF01373">
    <property type="entry name" value="Glyco_hydro_14"/>
    <property type="match status" value="1"/>
</dbReference>
<organism evidence="7">
    <name type="scientific">Chlorella variabilis</name>
    <name type="common">Green alga</name>
    <dbReference type="NCBI Taxonomy" id="554065"/>
    <lineage>
        <taxon>Eukaryota</taxon>
        <taxon>Viridiplantae</taxon>
        <taxon>Chlorophyta</taxon>
        <taxon>core chlorophytes</taxon>
        <taxon>Trebouxiophyceae</taxon>
        <taxon>Chlorellales</taxon>
        <taxon>Chlorellaceae</taxon>
        <taxon>Chlorella clade</taxon>
        <taxon>Chlorella</taxon>
    </lineage>
</organism>
<dbReference type="InterPro" id="IPR001554">
    <property type="entry name" value="Glyco_hydro_14"/>
</dbReference>
<dbReference type="RefSeq" id="XP_005846867.1">
    <property type="nucleotide sequence ID" value="XM_005846805.1"/>
</dbReference>
<dbReference type="GO" id="GO:0016161">
    <property type="term" value="F:beta-amylase activity"/>
    <property type="evidence" value="ECO:0007669"/>
    <property type="project" value="UniProtKB-EC"/>
</dbReference>
<feature type="compositionally biased region" description="Basic and acidic residues" evidence="5">
    <location>
        <begin position="1"/>
        <end position="12"/>
    </location>
</feature>
<evidence type="ECO:0000313" key="6">
    <source>
        <dbReference type="EMBL" id="EFN54765.1"/>
    </source>
</evidence>
<feature type="region of interest" description="Disordered" evidence="5">
    <location>
        <begin position="1"/>
        <end position="48"/>
    </location>
</feature>
<dbReference type="PRINTS" id="PR00750">
    <property type="entry name" value="BETAAMYLASE"/>
</dbReference>
<dbReference type="PANTHER" id="PTHR31352">
    <property type="entry name" value="BETA-AMYLASE 1, CHLOROPLASTIC"/>
    <property type="match status" value="1"/>
</dbReference>
<keyword evidence="2 4" id="KW-0119">Carbohydrate metabolism</keyword>
<comment type="catalytic activity">
    <reaction evidence="4">
        <text>Hydrolysis of (1-&gt;4)-alpha-D-glucosidic linkages in polysaccharides so as to remove successive maltose units from the non-reducing ends of the chains.</text>
        <dbReference type="EC" id="3.2.1.2"/>
    </reaction>
</comment>
<evidence type="ECO:0000256" key="4">
    <source>
        <dbReference type="RuleBase" id="RU000509"/>
    </source>
</evidence>
<evidence type="ECO:0000256" key="1">
    <source>
        <dbReference type="ARBA" id="ARBA00005652"/>
    </source>
</evidence>
<dbReference type="KEGG" id="cvr:CHLNCDRAFT_134682"/>
<dbReference type="Proteomes" id="UP000008141">
    <property type="component" value="Unassembled WGS sequence"/>
</dbReference>